<keyword evidence="4" id="KW-0378">Hydrolase</keyword>
<dbReference type="Pfam" id="PF01750">
    <property type="entry name" value="HycI"/>
    <property type="match status" value="1"/>
</dbReference>
<dbReference type="InterPro" id="IPR004420">
    <property type="entry name" value="Pept_A31_hyd_mat_HycI"/>
</dbReference>
<dbReference type="EMBL" id="DTFV01000022">
    <property type="protein sequence ID" value="HGI29902.1"/>
    <property type="molecule type" value="Genomic_DNA"/>
</dbReference>
<organism evidence="5">
    <name type="scientific">Candidatus Caldatribacterium californiense</name>
    <dbReference type="NCBI Taxonomy" id="1454726"/>
    <lineage>
        <taxon>Bacteria</taxon>
        <taxon>Pseudomonadati</taxon>
        <taxon>Atribacterota</taxon>
        <taxon>Atribacteria</taxon>
        <taxon>Atribacterales</taxon>
        <taxon>Candidatus Caldatribacteriaceae</taxon>
        <taxon>Candidatus Caldatribacterium</taxon>
    </lineage>
</organism>
<evidence type="ECO:0000256" key="3">
    <source>
        <dbReference type="ARBA" id="ARBA00022750"/>
    </source>
</evidence>
<dbReference type="PRINTS" id="PR00446">
    <property type="entry name" value="HYDRGNUPTAKE"/>
</dbReference>
<evidence type="ECO:0000313" key="5">
    <source>
        <dbReference type="EMBL" id="HGI29902.1"/>
    </source>
</evidence>
<dbReference type="InterPro" id="IPR000671">
    <property type="entry name" value="Peptidase_A31"/>
</dbReference>
<gene>
    <name evidence="5" type="ORF">ENV30_01100</name>
</gene>
<keyword evidence="3" id="KW-0064">Aspartyl protease</keyword>
<protein>
    <submittedName>
        <fullName evidence="5">Hydrogenase 3 maturation endopeptidase HyCI</fullName>
    </submittedName>
</protein>
<dbReference type="GO" id="GO:0004190">
    <property type="term" value="F:aspartic-type endopeptidase activity"/>
    <property type="evidence" value="ECO:0007669"/>
    <property type="project" value="UniProtKB-KW"/>
</dbReference>
<evidence type="ECO:0000256" key="4">
    <source>
        <dbReference type="ARBA" id="ARBA00022801"/>
    </source>
</evidence>
<keyword evidence="2" id="KW-0645">Protease</keyword>
<dbReference type="InterPro" id="IPR023430">
    <property type="entry name" value="Pept_HybD-like_dom_sf"/>
</dbReference>
<evidence type="ECO:0000256" key="2">
    <source>
        <dbReference type="ARBA" id="ARBA00022670"/>
    </source>
</evidence>
<dbReference type="GO" id="GO:0016485">
    <property type="term" value="P:protein processing"/>
    <property type="evidence" value="ECO:0007669"/>
    <property type="project" value="TreeGrafter"/>
</dbReference>
<evidence type="ECO:0000256" key="1">
    <source>
        <dbReference type="ARBA" id="ARBA00006814"/>
    </source>
</evidence>
<name>A0A7V3YF76_9BACT</name>
<dbReference type="AlphaFoldDB" id="A0A7V3YF76"/>
<dbReference type="PANTHER" id="PTHR30302">
    <property type="entry name" value="HYDROGENASE 1 MATURATION PROTEASE"/>
    <property type="match status" value="1"/>
</dbReference>
<comment type="similarity">
    <text evidence="1">Belongs to the peptidase A31 family.</text>
</comment>
<dbReference type="NCBIfam" id="TIGR00072">
    <property type="entry name" value="hydrog_prot"/>
    <property type="match status" value="1"/>
</dbReference>
<dbReference type="PANTHER" id="PTHR30302:SF1">
    <property type="entry name" value="HYDROGENASE 2 MATURATION PROTEASE"/>
    <property type="match status" value="1"/>
</dbReference>
<dbReference type="GO" id="GO:0008047">
    <property type="term" value="F:enzyme activator activity"/>
    <property type="evidence" value="ECO:0007669"/>
    <property type="project" value="InterPro"/>
</dbReference>
<dbReference type="SUPFAM" id="SSF53163">
    <property type="entry name" value="HybD-like"/>
    <property type="match status" value="1"/>
</dbReference>
<dbReference type="Gene3D" id="3.40.50.1450">
    <property type="entry name" value="HybD-like"/>
    <property type="match status" value="1"/>
</dbReference>
<accession>A0A7V3YF76</accession>
<comment type="caution">
    <text evidence="5">The sequence shown here is derived from an EMBL/GenBank/DDBJ whole genome shotgun (WGS) entry which is preliminary data.</text>
</comment>
<sequence>MLPLLDEKIRKALEPAFTGKTVIVTVGNPLRKDDGVGVYIGEKLAPVLPPCFRLIQAGFAPERFIDDILSEQPAKVIFIDAASFGGVPGEIRVLTEEEVVSVTLSTHTFPLPVIARIVADATGCEVVFVGIQPEDVSFGEGLSEAVERAASAIVAYLGGLRYA</sequence>
<reference evidence="5" key="1">
    <citation type="journal article" date="2020" name="mSystems">
        <title>Genome- and Community-Level Interaction Insights into Carbon Utilization and Element Cycling Functions of Hydrothermarchaeota in Hydrothermal Sediment.</title>
        <authorList>
            <person name="Zhou Z."/>
            <person name="Liu Y."/>
            <person name="Xu W."/>
            <person name="Pan J."/>
            <person name="Luo Z.H."/>
            <person name="Li M."/>
        </authorList>
    </citation>
    <scope>NUCLEOTIDE SEQUENCE [LARGE SCALE GENOMIC DNA]</scope>
    <source>
        <strain evidence="5">SpSt-747</strain>
    </source>
</reference>
<dbReference type="CDD" id="cd06067">
    <property type="entry name" value="H2MP_MemB-H2evol"/>
    <property type="match status" value="1"/>
</dbReference>
<proteinExistence type="inferred from homology"/>